<keyword evidence="2" id="KW-1185">Reference proteome</keyword>
<accession>A0ABR4N972</accession>
<dbReference type="EMBL" id="JADGIZ020000019">
    <property type="protein sequence ID" value="KAL2916052.1"/>
    <property type="molecule type" value="Genomic_DNA"/>
</dbReference>
<proteinExistence type="predicted"/>
<evidence type="ECO:0000313" key="1">
    <source>
        <dbReference type="EMBL" id="KAL2916052.1"/>
    </source>
</evidence>
<dbReference type="InterPro" id="IPR036237">
    <property type="entry name" value="Xyl_isomerase-like_sf"/>
</dbReference>
<dbReference type="Gene3D" id="3.20.20.150">
    <property type="entry name" value="Divalent-metal-dependent TIM barrel enzymes"/>
    <property type="match status" value="1"/>
</dbReference>
<gene>
    <name evidence="1" type="ORF">HK105_204476</name>
</gene>
<reference evidence="1 2" key="1">
    <citation type="submission" date="2023-09" db="EMBL/GenBank/DDBJ databases">
        <title>Pangenome analysis of Batrachochytrium dendrobatidis and related Chytrids.</title>
        <authorList>
            <person name="Yacoub M.N."/>
            <person name="Stajich J.E."/>
            <person name="James T.Y."/>
        </authorList>
    </citation>
    <scope>NUCLEOTIDE SEQUENCE [LARGE SCALE GENOMIC DNA]</scope>
    <source>
        <strain evidence="1 2">JEL0888</strain>
    </source>
</reference>
<name>A0ABR4N972_9FUNG</name>
<protein>
    <recommendedName>
        <fullName evidence="3">Sugar phosphate isomerase/epimerase</fullName>
    </recommendedName>
</protein>
<organism evidence="1 2">
    <name type="scientific">Polyrhizophydium stewartii</name>
    <dbReference type="NCBI Taxonomy" id="2732419"/>
    <lineage>
        <taxon>Eukaryota</taxon>
        <taxon>Fungi</taxon>
        <taxon>Fungi incertae sedis</taxon>
        <taxon>Chytridiomycota</taxon>
        <taxon>Chytridiomycota incertae sedis</taxon>
        <taxon>Chytridiomycetes</taxon>
        <taxon>Rhizophydiales</taxon>
        <taxon>Rhizophydiales incertae sedis</taxon>
        <taxon>Polyrhizophydium</taxon>
    </lineage>
</organism>
<comment type="caution">
    <text evidence="1">The sequence shown here is derived from an EMBL/GenBank/DDBJ whole genome shotgun (WGS) entry which is preliminary data.</text>
</comment>
<dbReference type="SUPFAM" id="SSF51658">
    <property type="entry name" value="Xylose isomerase-like"/>
    <property type="match status" value="1"/>
</dbReference>
<dbReference type="Proteomes" id="UP001527925">
    <property type="component" value="Unassembled WGS sequence"/>
</dbReference>
<evidence type="ECO:0008006" key="3">
    <source>
        <dbReference type="Google" id="ProtNLM"/>
    </source>
</evidence>
<evidence type="ECO:0000313" key="2">
    <source>
        <dbReference type="Proteomes" id="UP001527925"/>
    </source>
</evidence>
<sequence>MATQGRPRVFRSLWGAAQPWEELLPALRAAGFAGVEASLADIGAPDTARFVRLLRASGLVWICGLYSSWTDYVGKWERLPPAQHLANLRAQIVALQAIPEPPIHINCHTGSDAFSIDESVELFVGVAALQRELALAVPLSHETHRGRSLYSPWVALEIVRRVPDLLVTLDVSHWHVVCERLLEPADIAAIIERTAHVHARVASPQQPQIPDPRDPDAAALVAAHDAIWRAAFERGVRPAGRPFATLTPEYGPPEDGYMPRIVHYQDGVKTTKTTVRQLDELIIDEGHRLVDMLLDTK</sequence>